<dbReference type="Proteomes" id="UP000664940">
    <property type="component" value="Unassembled WGS sequence"/>
</dbReference>
<comment type="caution">
    <text evidence="2">The sequence shown here is derived from an EMBL/GenBank/DDBJ whole genome shotgun (WGS) entry which is preliminary data.</text>
</comment>
<feature type="region of interest" description="Disordered" evidence="1">
    <location>
        <begin position="91"/>
        <end position="129"/>
    </location>
</feature>
<reference evidence="2 3" key="1">
    <citation type="journal article" date="2020" name="Nature">
        <title>Six reference-quality genomes reveal evolution of bat adaptations.</title>
        <authorList>
            <person name="Jebb D."/>
            <person name="Huang Z."/>
            <person name="Pippel M."/>
            <person name="Hughes G.M."/>
            <person name="Lavrichenko K."/>
            <person name="Devanna P."/>
            <person name="Winkler S."/>
            <person name="Jermiin L.S."/>
            <person name="Skirmuntt E.C."/>
            <person name="Katzourakis A."/>
            <person name="Burkitt-Gray L."/>
            <person name="Ray D.A."/>
            <person name="Sullivan K.A.M."/>
            <person name="Roscito J.G."/>
            <person name="Kirilenko B.M."/>
            <person name="Davalos L.M."/>
            <person name="Corthals A.P."/>
            <person name="Power M.L."/>
            <person name="Jones G."/>
            <person name="Ransome R.D."/>
            <person name="Dechmann D.K.N."/>
            <person name="Locatelli A.G."/>
            <person name="Puechmaille S.J."/>
            <person name="Fedrigo O."/>
            <person name="Jarvis E.D."/>
            <person name="Hiller M."/>
            <person name="Vernes S.C."/>
            <person name="Myers E.W."/>
            <person name="Teeling E.C."/>
        </authorList>
    </citation>
    <scope>NUCLEOTIDE SEQUENCE [LARGE SCALE GENOMIC DNA]</scope>
    <source>
        <strain evidence="2">Bat1K_MPI-CBG_1</strain>
    </source>
</reference>
<evidence type="ECO:0000313" key="3">
    <source>
        <dbReference type="Proteomes" id="UP000664940"/>
    </source>
</evidence>
<organism evidence="2 3">
    <name type="scientific">Phyllostomus discolor</name>
    <name type="common">pale spear-nosed bat</name>
    <dbReference type="NCBI Taxonomy" id="89673"/>
    <lineage>
        <taxon>Eukaryota</taxon>
        <taxon>Metazoa</taxon>
        <taxon>Chordata</taxon>
        <taxon>Craniata</taxon>
        <taxon>Vertebrata</taxon>
        <taxon>Euteleostomi</taxon>
        <taxon>Mammalia</taxon>
        <taxon>Eutheria</taxon>
        <taxon>Laurasiatheria</taxon>
        <taxon>Chiroptera</taxon>
        <taxon>Yangochiroptera</taxon>
        <taxon>Phyllostomidae</taxon>
        <taxon>Phyllostominae</taxon>
        <taxon>Phyllostomus</taxon>
    </lineage>
</organism>
<sequence>MGSPSTSLKCPPCGEEMGGHELRHVSPASPRQSVLFGPLSQRRSPTPALASGGGRVSLTLLLPQYQGWGRQRLVILGCPAPFQDRARCRGAQREGELGRQGSSPLSTSRMLMLGGGGLQRLQVPPGTGG</sequence>
<accession>A0A833YU40</accession>
<evidence type="ECO:0000256" key="1">
    <source>
        <dbReference type="SAM" id="MobiDB-lite"/>
    </source>
</evidence>
<proteinExistence type="predicted"/>
<protein>
    <submittedName>
        <fullName evidence="2">Uncharacterized protein</fullName>
    </submittedName>
</protein>
<dbReference type="EMBL" id="JABVXQ010000013">
    <property type="protein sequence ID" value="KAF6081804.1"/>
    <property type="molecule type" value="Genomic_DNA"/>
</dbReference>
<gene>
    <name evidence="2" type="ORF">HJG60_008820</name>
</gene>
<name>A0A833YU40_9CHIR</name>
<evidence type="ECO:0000313" key="2">
    <source>
        <dbReference type="EMBL" id="KAF6081804.1"/>
    </source>
</evidence>
<dbReference type="AlphaFoldDB" id="A0A833YU40"/>
<feature type="region of interest" description="Disordered" evidence="1">
    <location>
        <begin position="1"/>
        <end position="53"/>
    </location>
</feature>